<feature type="compositionally biased region" description="Low complexity" evidence="1">
    <location>
        <begin position="396"/>
        <end position="405"/>
    </location>
</feature>
<accession>A0ABP0E1P8</accession>
<feature type="compositionally biased region" description="Low complexity" evidence="1">
    <location>
        <begin position="708"/>
        <end position="732"/>
    </location>
</feature>
<feature type="region of interest" description="Disordered" evidence="1">
    <location>
        <begin position="214"/>
        <end position="240"/>
    </location>
</feature>
<keyword evidence="3" id="KW-1185">Reference proteome</keyword>
<feature type="region of interest" description="Disordered" evidence="1">
    <location>
        <begin position="700"/>
        <end position="756"/>
    </location>
</feature>
<feature type="compositionally biased region" description="Polar residues" evidence="1">
    <location>
        <begin position="894"/>
        <end position="928"/>
    </location>
</feature>
<comment type="caution">
    <text evidence="2">The sequence shown here is derived from an EMBL/GenBank/DDBJ whole genome shotgun (WGS) entry which is preliminary data.</text>
</comment>
<feature type="region of interest" description="Disordered" evidence="1">
    <location>
        <begin position="602"/>
        <end position="644"/>
    </location>
</feature>
<feature type="compositionally biased region" description="Polar residues" evidence="1">
    <location>
        <begin position="602"/>
        <end position="618"/>
    </location>
</feature>
<feature type="region of interest" description="Disordered" evidence="1">
    <location>
        <begin position="661"/>
        <end position="682"/>
    </location>
</feature>
<feature type="region of interest" description="Disordered" evidence="1">
    <location>
        <begin position="127"/>
        <end position="151"/>
    </location>
</feature>
<feature type="region of interest" description="Disordered" evidence="1">
    <location>
        <begin position="868"/>
        <end position="962"/>
    </location>
</feature>
<feature type="compositionally biased region" description="Low complexity" evidence="1">
    <location>
        <begin position="454"/>
        <end position="468"/>
    </location>
</feature>
<name>A0ABP0E1P8_9PEZI</name>
<feature type="compositionally biased region" description="Low complexity" evidence="1">
    <location>
        <begin position="619"/>
        <end position="644"/>
    </location>
</feature>
<proteinExistence type="predicted"/>
<dbReference type="EMBL" id="CAWUON010000144">
    <property type="protein sequence ID" value="CAK7274476.1"/>
    <property type="molecule type" value="Genomic_DNA"/>
</dbReference>
<feature type="region of interest" description="Disordered" evidence="1">
    <location>
        <begin position="448"/>
        <end position="564"/>
    </location>
</feature>
<feature type="compositionally biased region" description="Low complexity" evidence="1">
    <location>
        <begin position="136"/>
        <end position="151"/>
    </location>
</feature>
<evidence type="ECO:0000313" key="2">
    <source>
        <dbReference type="EMBL" id="CAK7274476.1"/>
    </source>
</evidence>
<gene>
    <name evidence="2" type="ORF">SEPCBS119000_006191</name>
</gene>
<evidence type="ECO:0000313" key="3">
    <source>
        <dbReference type="Proteomes" id="UP001642502"/>
    </source>
</evidence>
<sequence length="962" mass="103302">MDHITTPNQALHTPAQQQTLRTTTQQVALWAAQQQAAQQRAAQQQAAQQQAAQQRAAQQQAAQQQAAQQLAAQQQVLRQQAQQQAAQQWAAQQQALQQQAAQLWASQQQAVQPPLLLLNKPYQPAECFSQAPPPAQTQALLQPPPNQSQQPLDNFQEQRLFSPQIPQHMPSLLQENRPLQQLRQPAPQPAVEGQQAPKIPFHAANSHLPAQVMPQQGQSKIAADADPRGGPQPSMPNQTSQSQATKEYWHFDLAMKNGLPDALHRALRQNWKKCFTGSISHQTFLLRNLLEVTPPDAAQTCIKSTGRKLWKDTIAEKYEQMSTSGIDSATAQILARASNKFLDAALDIRLRSIDAKSLVNALARARRLGYEPDETFEQPSRDSGPAVYQEMRRDASAGADADAGQQPPPSTAVASSEWQCAVCGKQYTTETALTCHISSQICMPGPMNKKGLVHSGPSSQQSHNPSQHEANNARKNPIPSTVPAAMQTAPPGLPQAVPQAVPKSGTETGTETSTKTSTTASRNASTAASSTDNSKSGTKASTKTRTTASSHASTTSCAADSKSGNRIGTAASNNANSVANSITSYTSNSKYSSKTNTTASRNASCIASSTASRTADSKSSNGTITTTSETSTTASRAAGSTASCTANSKYSAKTSITASRNASCIASRTASRTADSKSSNETSTTTISYASIVLPAAPPVVPSPAPTSKPTAKTTPAARPASRPASQVARRVTVPASTPARKSSLSRKSPRSQAAAHLTEKEMAALHNELLQCEEMLNERLRNVKDIADPVQRRKRLGNLKQTFTTQRSAIREKYGVQNHEHQSPSEERHRSVSGQKLMRSLPNKRAFDDLHQDSTITDPLSLELAAPRSVKRARTDGDIESIESIQSDRRSRTTPASQGRRQGTATKSTPISIANKSRTEQQPTTLAGNDMDDLSDSSSDDDDIPARLPDLVLQSLSASHR</sequence>
<evidence type="ECO:0000256" key="1">
    <source>
        <dbReference type="SAM" id="MobiDB-lite"/>
    </source>
</evidence>
<feature type="region of interest" description="Disordered" evidence="1">
    <location>
        <begin position="806"/>
        <end position="836"/>
    </location>
</feature>
<feature type="compositionally biased region" description="Basic and acidic residues" evidence="1">
    <location>
        <begin position="810"/>
        <end position="831"/>
    </location>
</feature>
<reference evidence="2 3" key="1">
    <citation type="submission" date="2024-01" db="EMBL/GenBank/DDBJ databases">
        <authorList>
            <person name="Allen C."/>
            <person name="Tagirdzhanova G."/>
        </authorList>
    </citation>
    <scope>NUCLEOTIDE SEQUENCE [LARGE SCALE GENOMIC DNA]</scope>
    <source>
        <strain evidence="2 3">CBS 119000</strain>
    </source>
</reference>
<dbReference type="Proteomes" id="UP001642502">
    <property type="component" value="Unassembled WGS sequence"/>
</dbReference>
<feature type="compositionally biased region" description="Low complexity" evidence="1">
    <location>
        <begin position="504"/>
        <end position="559"/>
    </location>
</feature>
<feature type="region of interest" description="Disordered" evidence="1">
    <location>
        <begin position="373"/>
        <end position="415"/>
    </location>
</feature>
<evidence type="ECO:0008006" key="4">
    <source>
        <dbReference type="Google" id="ProtNLM"/>
    </source>
</evidence>
<feature type="compositionally biased region" description="Acidic residues" evidence="1">
    <location>
        <begin position="931"/>
        <end position="944"/>
    </location>
</feature>
<organism evidence="2 3">
    <name type="scientific">Sporothrix epigloea</name>
    <dbReference type="NCBI Taxonomy" id="1892477"/>
    <lineage>
        <taxon>Eukaryota</taxon>
        <taxon>Fungi</taxon>
        <taxon>Dikarya</taxon>
        <taxon>Ascomycota</taxon>
        <taxon>Pezizomycotina</taxon>
        <taxon>Sordariomycetes</taxon>
        <taxon>Sordariomycetidae</taxon>
        <taxon>Ophiostomatales</taxon>
        <taxon>Ophiostomataceae</taxon>
        <taxon>Sporothrix</taxon>
    </lineage>
</organism>
<protein>
    <recommendedName>
        <fullName evidence="4">C2H2-type domain-containing protein</fullName>
    </recommendedName>
</protein>